<reference evidence="1 2" key="1">
    <citation type="submission" date="2019-03" db="EMBL/GenBank/DDBJ databases">
        <title>WGS assembly of Setaria viridis.</title>
        <authorList>
            <person name="Huang P."/>
            <person name="Jenkins J."/>
            <person name="Grimwood J."/>
            <person name="Barry K."/>
            <person name="Healey A."/>
            <person name="Mamidi S."/>
            <person name="Sreedasyam A."/>
            <person name="Shu S."/>
            <person name="Feldman M."/>
            <person name="Wu J."/>
            <person name="Yu Y."/>
            <person name="Chen C."/>
            <person name="Johnson J."/>
            <person name="Rokhsar D."/>
            <person name="Baxter I."/>
            <person name="Schmutz J."/>
            <person name="Brutnell T."/>
            <person name="Kellogg E."/>
        </authorList>
    </citation>
    <scope>NUCLEOTIDE SEQUENCE [LARGE SCALE GENOMIC DNA]</scope>
    <source>
        <strain evidence="2">cv. A10</strain>
    </source>
</reference>
<dbReference type="EMBL" id="CM016559">
    <property type="protein sequence ID" value="TKW02518.1"/>
    <property type="molecule type" value="Genomic_DNA"/>
</dbReference>
<dbReference type="Gramene" id="TKW02519">
    <property type="protein sequence ID" value="TKW02519"/>
    <property type="gene ID" value="SEVIR_8G247060v2"/>
</dbReference>
<dbReference type="EMBL" id="CM016559">
    <property type="protein sequence ID" value="TKW02519.1"/>
    <property type="molecule type" value="Genomic_DNA"/>
</dbReference>
<sequence length="72" mass="8106">MHSFMGPMTLKMMPHEFKMMNIQEGFLRKERVAAICEGLIGFLVDEVVNSQGEFYYNGGKLDAPSNTSMGRS</sequence>
<protein>
    <submittedName>
        <fullName evidence="1">Uncharacterized protein</fullName>
    </submittedName>
</protein>
<proteinExistence type="predicted"/>
<dbReference type="Gramene" id="TKW02518">
    <property type="protein sequence ID" value="TKW02518"/>
    <property type="gene ID" value="SEVIR_8G247060v2"/>
</dbReference>
<name>A0A4U6TJ89_SETVI</name>
<dbReference type="Proteomes" id="UP000298652">
    <property type="component" value="Chromosome 8"/>
</dbReference>
<accession>A0A4U6TJ89</accession>
<evidence type="ECO:0000313" key="1">
    <source>
        <dbReference type="EMBL" id="TKW02518.1"/>
    </source>
</evidence>
<gene>
    <name evidence="1" type="ORF">SEVIR_8G247060v2</name>
</gene>
<evidence type="ECO:0000313" key="2">
    <source>
        <dbReference type="Proteomes" id="UP000298652"/>
    </source>
</evidence>
<organism evidence="1 2">
    <name type="scientific">Setaria viridis</name>
    <name type="common">Green bristlegrass</name>
    <name type="synonym">Setaria italica subsp. viridis</name>
    <dbReference type="NCBI Taxonomy" id="4556"/>
    <lineage>
        <taxon>Eukaryota</taxon>
        <taxon>Viridiplantae</taxon>
        <taxon>Streptophyta</taxon>
        <taxon>Embryophyta</taxon>
        <taxon>Tracheophyta</taxon>
        <taxon>Spermatophyta</taxon>
        <taxon>Magnoliopsida</taxon>
        <taxon>Liliopsida</taxon>
        <taxon>Poales</taxon>
        <taxon>Poaceae</taxon>
        <taxon>PACMAD clade</taxon>
        <taxon>Panicoideae</taxon>
        <taxon>Panicodae</taxon>
        <taxon>Paniceae</taxon>
        <taxon>Cenchrinae</taxon>
        <taxon>Setaria</taxon>
    </lineage>
</organism>
<dbReference type="AlphaFoldDB" id="A0A4U6TJ89"/>
<keyword evidence="2" id="KW-1185">Reference proteome</keyword>